<name>A0A382U6Y8_9ZZZZ</name>
<dbReference type="AlphaFoldDB" id="A0A382U6Y8"/>
<organism evidence="1">
    <name type="scientific">marine metagenome</name>
    <dbReference type="NCBI Taxonomy" id="408172"/>
    <lineage>
        <taxon>unclassified sequences</taxon>
        <taxon>metagenomes</taxon>
        <taxon>ecological metagenomes</taxon>
    </lineage>
</organism>
<evidence type="ECO:0000313" key="1">
    <source>
        <dbReference type="EMBL" id="SVD29782.1"/>
    </source>
</evidence>
<proteinExistence type="predicted"/>
<accession>A0A382U6Y8</accession>
<sequence length="55" mass="6177">MIMKNNNENVLTKDYREHSVIISKPLSESEVIDLMIYGEDVIDSGVDPEPVTLKG</sequence>
<reference evidence="1" key="1">
    <citation type="submission" date="2018-05" db="EMBL/GenBank/DDBJ databases">
        <authorList>
            <person name="Lanie J.A."/>
            <person name="Ng W.-L."/>
            <person name="Kazmierczak K.M."/>
            <person name="Andrzejewski T.M."/>
            <person name="Davidsen T.M."/>
            <person name="Wayne K.J."/>
            <person name="Tettelin H."/>
            <person name="Glass J.I."/>
            <person name="Rusch D."/>
            <person name="Podicherti R."/>
            <person name="Tsui H.-C.T."/>
            <person name="Winkler M.E."/>
        </authorList>
    </citation>
    <scope>NUCLEOTIDE SEQUENCE</scope>
</reference>
<protein>
    <submittedName>
        <fullName evidence="1">Uncharacterized protein</fullName>
    </submittedName>
</protein>
<gene>
    <name evidence="1" type="ORF">METZ01_LOCUS382636</name>
</gene>
<dbReference type="EMBL" id="UINC01141816">
    <property type="protein sequence ID" value="SVD29782.1"/>
    <property type="molecule type" value="Genomic_DNA"/>
</dbReference>